<evidence type="ECO:0000256" key="1">
    <source>
        <dbReference type="SAM" id="Phobius"/>
    </source>
</evidence>
<dbReference type="Proteomes" id="UP001183607">
    <property type="component" value="Unassembled WGS sequence"/>
</dbReference>
<evidence type="ECO:0000313" key="3">
    <source>
        <dbReference type="Proteomes" id="UP001183607"/>
    </source>
</evidence>
<dbReference type="RefSeq" id="WP_078519039.1">
    <property type="nucleotide sequence ID" value="NZ_JAVRER010000001.1"/>
</dbReference>
<comment type="caution">
    <text evidence="2">The sequence shown here is derived from an EMBL/GenBank/DDBJ whole genome shotgun (WGS) entry which is preliminary data.</text>
</comment>
<reference evidence="3" key="1">
    <citation type="submission" date="2023-07" db="EMBL/GenBank/DDBJ databases">
        <title>30 novel species of actinomycetes from the DSMZ collection.</title>
        <authorList>
            <person name="Nouioui I."/>
        </authorList>
    </citation>
    <scope>NUCLEOTIDE SEQUENCE [LARGE SCALE GENOMIC DNA]</scope>
    <source>
        <strain evidence="3">DSM 41982</strain>
    </source>
</reference>
<accession>A0ABD5DZA6</accession>
<sequence length="107" mass="11520">MSRLSLALGAAHLAGVVWLGHCATASARNGAWWTTLAFVAGSALLVTAILREHECAEEHVPRPAPVPPPRPVADWQVFEALCCLRAWETRGRAHDPAHCSCRDSLSS</sequence>
<keyword evidence="1" id="KW-0472">Membrane</keyword>
<protein>
    <submittedName>
        <fullName evidence="2">Uncharacterized protein</fullName>
    </submittedName>
</protein>
<proteinExistence type="predicted"/>
<dbReference type="EMBL" id="JAVRER010000001">
    <property type="protein sequence ID" value="MDT0414068.1"/>
    <property type="molecule type" value="Genomic_DNA"/>
</dbReference>
<dbReference type="AlphaFoldDB" id="A0ABD5DZA6"/>
<organism evidence="2 3">
    <name type="scientific">Streptomyces evansiae</name>
    <dbReference type="NCBI Taxonomy" id="3075535"/>
    <lineage>
        <taxon>Bacteria</taxon>
        <taxon>Bacillati</taxon>
        <taxon>Actinomycetota</taxon>
        <taxon>Actinomycetes</taxon>
        <taxon>Kitasatosporales</taxon>
        <taxon>Streptomycetaceae</taxon>
        <taxon>Streptomyces</taxon>
    </lineage>
</organism>
<feature type="transmembrane region" description="Helical" evidence="1">
    <location>
        <begin position="32"/>
        <end position="50"/>
    </location>
</feature>
<gene>
    <name evidence="2" type="ORF">RM574_01070</name>
</gene>
<keyword evidence="1" id="KW-0812">Transmembrane</keyword>
<name>A0ABD5DZA6_9ACTN</name>
<evidence type="ECO:0000313" key="2">
    <source>
        <dbReference type="EMBL" id="MDT0414068.1"/>
    </source>
</evidence>
<keyword evidence="1" id="KW-1133">Transmembrane helix</keyword>